<reference evidence="9 10" key="1">
    <citation type="journal article" date="2023" name="Elife">
        <title>Identification of key yeast species and microbe-microbe interactions impacting larval growth of Drosophila in the wild.</title>
        <authorList>
            <person name="Mure A."/>
            <person name="Sugiura Y."/>
            <person name="Maeda R."/>
            <person name="Honda K."/>
            <person name="Sakurai N."/>
            <person name="Takahashi Y."/>
            <person name="Watada M."/>
            <person name="Katoh T."/>
            <person name="Gotoh A."/>
            <person name="Gotoh Y."/>
            <person name="Taniguchi I."/>
            <person name="Nakamura K."/>
            <person name="Hayashi T."/>
            <person name="Katayama T."/>
            <person name="Uemura T."/>
            <person name="Hattori Y."/>
        </authorList>
    </citation>
    <scope>NUCLEOTIDE SEQUENCE [LARGE SCALE GENOMIC DNA]</scope>
    <source>
        <strain evidence="9 10">KH-74</strain>
    </source>
</reference>
<evidence type="ECO:0000256" key="1">
    <source>
        <dbReference type="ARBA" id="ARBA00004123"/>
    </source>
</evidence>
<evidence type="ECO:0000256" key="5">
    <source>
        <dbReference type="ARBA" id="ARBA00023306"/>
    </source>
</evidence>
<dbReference type="GO" id="GO:0003688">
    <property type="term" value="F:DNA replication origin binding"/>
    <property type="evidence" value="ECO:0007669"/>
    <property type="project" value="TreeGrafter"/>
</dbReference>
<feature type="compositionally biased region" description="Basic and acidic residues" evidence="7">
    <location>
        <begin position="56"/>
        <end position="76"/>
    </location>
</feature>
<evidence type="ECO:0000256" key="6">
    <source>
        <dbReference type="PIRNR" id="PIRNR001767"/>
    </source>
</evidence>
<evidence type="ECO:0000313" key="9">
    <source>
        <dbReference type="EMBL" id="GMM54951.1"/>
    </source>
</evidence>
<dbReference type="InterPro" id="IPR003593">
    <property type="entry name" value="AAA+_ATPase"/>
</dbReference>
<feature type="domain" description="AAA+ ATPase" evidence="8">
    <location>
        <begin position="172"/>
        <end position="360"/>
    </location>
</feature>
<keyword evidence="4" id="KW-0539">Nucleus</keyword>
<dbReference type="PANTHER" id="PTHR10763:SF26">
    <property type="entry name" value="CELL DIVISION CONTROL PROTEIN 6 HOMOLOG"/>
    <property type="match status" value="1"/>
</dbReference>
<dbReference type="InterPro" id="IPR041664">
    <property type="entry name" value="AAA_16"/>
</dbReference>
<keyword evidence="5" id="KW-0131">Cell cycle</keyword>
<dbReference type="GO" id="GO:0005634">
    <property type="term" value="C:nucleus"/>
    <property type="evidence" value="ECO:0007669"/>
    <property type="project" value="UniProtKB-SubCell"/>
</dbReference>
<feature type="compositionally biased region" description="Polar residues" evidence="7">
    <location>
        <begin position="45"/>
        <end position="55"/>
    </location>
</feature>
<dbReference type="EMBL" id="BTGD01000003">
    <property type="protein sequence ID" value="GMM54951.1"/>
    <property type="molecule type" value="Genomic_DNA"/>
</dbReference>
<keyword evidence="2" id="KW-0132">Cell division</keyword>
<accession>A0AAV5RUS9</accession>
<dbReference type="InterPro" id="IPR027417">
    <property type="entry name" value="P-loop_NTPase"/>
</dbReference>
<dbReference type="InterPro" id="IPR036388">
    <property type="entry name" value="WH-like_DNA-bd_sf"/>
</dbReference>
<dbReference type="Proteomes" id="UP001377567">
    <property type="component" value="Unassembled WGS sequence"/>
</dbReference>
<dbReference type="Gene3D" id="1.10.8.60">
    <property type="match status" value="1"/>
</dbReference>
<comment type="subcellular location">
    <subcellularLocation>
        <location evidence="1">Nucleus</location>
    </subcellularLocation>
</comment>
<sequence>MSTLVPLSPIASPVKTELHDKRDAVNAALDDDLPMARRLRRRTAQLPSPQKSSAKSRVERTIRTVRKRLDFNDDKTTLPSPQASPVKSTDSTPSPLVRKRLDFNNEENVLPSPQKEDEAHLPAKGLSAFSRAKALLQRSAIATTDSRGCLGSRDEQFTAVATFLDEAASKQESNSLYITGPPGTGKTAQVEALLRARTNMPTSPTTQIEGLTNTQTYTLPEELKSQPHNVNIASVNCITLKDPAHVFHRIHSCLSTTAILETGQTRMARGRRANAQGVHTMQAMQRFLEMYASHTQFIVVLDEMDKLVRDSVSDTHATRIIFELFLLARMPKLNFVLVGIANSLDLKDKFLSRLNLRQDLLPQTVVFNPYSAEEMATIVLQKMSEIPTQVFNPVSIRFAAKKCAGYTGDLRRLLDVLRHSIEIVELEQRLLKRRGNVDSENSKPVIVGMQHIARVFQTITNAASTRSRISKLNIQQRVLLCCLVQREKTDVFGSSCTLDEAFTYYVKRLSSSDVFKPLNRNEFTEICNTLETCGLVTLTMGRTTGKTKQLVKMVKTTVDENEFNNEISKTDILKNLLQL</sequence>
<dbReference type="PIRSF" id="PIRSF001767">
    <property type="entry name" value="Cdc6"/>
    <property type="match status" value="1"/>
</dbReference>
<dbReference type="Pfam" id="PF22606">
    <property type="entry name" value="Cdc6-ORC-like_ATPase_lid"/>
    <property type="match status" value="1"/>
</dbReference>
<dbReference type="AlphaFoldDB" id="A0AAV5RUS9"/>
<dbReference type="Gene3D" id="3.40.50.300">
    <property type="entry name" value="P-loop containing nucleotide triphosphate hydrolases"/>
    <property type="match status" value="1"/>
</dbReference>
<evidence type="ECO:0000259" key="8">
    <source>
        <dbReference type="SMART" id="SM00382"/>
    </source>
</evidence>
<dbReference type="GO" id="GO:0051301">
    <property type="term" value="P:cell division"/>
    <property type="evidence" value="ECO:0007669"/>
    <property type="project" value="UniProtKB-UniRule"/>
</dbReference>
<dbReference type="GO" id="GO:0033314">
    <property type="term" value="P:mitotic DNA replication checkpoint signaling"/>
    <property type="evidence" value="ECO:0007669"/>
    <property type="project" value="TreeGrafter"/>
</dbReference>
<evidence type="ECO:0000256" key="3">
    <source>
        <dbReference type="ARBA" id="ARBA00022705"/>
    </source>
</evidence>
<name>A0AAV5RUS9_MAUHU</name>
<dbReference type="InterPro" id="IPR015163">
    <property type="entry name" value="Cdc6_C"/>
</dbReference>
<keyword evidence="10" id="KW-1185">Reference proteome</keyword>
<dbReference type="GO" id="GO:0006270">
    <property type="term" value="P:DNA replication initiation"/>
    <property type="evidence" value="ECO:0007669"/>
    <property type="project" value="UniProtKB-UniRule"/>
</dbReference>
<dbReference type="InterPro" id="IPR050311">
    <property type="entry name" value="ORC1/CDC6"/>
</dbReference>
<dbReference type="Gene3D" id="1.10.10.10">
    <property type="entry name" value="Winged helix-like DNA-binding domain superfamily/Winged helix DNA-binding domain"/>
    <property type="match status" value="1"/>
</dbReference>
<comment type="caution">
    <text evidence="9">The sequence shown here is derived from an EMBL/GenBank/DDBJ whole genome shotgun (WGS) entry which is preliminary data.</text>
</comment>
<dbReference type="InterPro" id="IPR054425">
    <property type="entry name" value="Cdc6_ORC1-like_ATPase_lid"/>
</dbReference>
<proteinExistence type="inferred from homology"/>
<keyword evidence="3" id="KW-0235">DNA replication</keyword>
<evidence type="ECO:0000313" key="10">
    <source>
        <dbReference type="Proteomes" id="UP001377567"/>
    </source>
</evidence>
<feature type="compositionally biased region" description="Polar residues" evidence="7">
    <location>
        <begin position="77"/>
        <end position="94"/>
    </location>
</feature>
<evidence type="ECO:0000256" key="4">
    <source>
        <dbReference type="ARBA" id="ARBA00023242"/>
    </source>
</evidence>
<dbReference type="InterPro" id="IPR016314">
    <property type="entry name" value="Cdc6/18"/>
</dbReference>
<evidence type="ECO:0000256" key="2">
    <source>
        <dbReference type="ARBA" id="ARBA00022618"/>
    </source>
</evidence>
<feature type="region of interest" description="Disordered" evidence="7">
    <location>
        <begin position="23"/>
        <end position="97"/>
    </location>
</feature>
<dbReference type="SUPFAM" id="SSF52540">
    <property type="entry name" value="P-loop containing nucleoside triphosphate hydrolases"/>
    <property type="match status" value="1"/>
</dbReference>
<dbReference type="PANTHER" id="PTHR10763">
    <property type="entry name" value="CELL DIVISION CONTROL PROTEIN 6-RELATED"/>
    <property type="match status" value="1"/>
</dbReference>
<dbReference type="SMART" id="SM00382">
    <property type="entry name" value="AAA"/>
    <property type="match status" value="1"/>
</dbReference>
<dbReference type="Pfam" id="PF09079">
    <property type="entry name" value="WHD_Cdc6"/>
    <property type="match status" value="1"/>
</dbReference>
<comment type="similarity">
    <text evidence="6">Belongs to the CDC6/cdc18 family.</text>
</comment>
<organism evidence="9 10">
    <name type="scientific">Maudiozyma humilis</name>
    <name type="common">Sour dough yeast</name>
    <name type="synonym">Kazachstania humilis</name>
    <dbReference type="NCBI Taxonomy" id="51915"/>
    <lineage>
        <taxon>Eukaryota</taxon>
        <taxon>Fungi</taxon>
        <taxon>Dikarya</taxon>
        <taxon>Ascomycota</taxon>
        <taxon>Saccharomycotina</taxon>
        <taxon>Saccharomycetes</taxon>
        <taxon>Saccharomycetales</taxon>
        <taxon>Saccharomycetaceae</taxon>
        <taxon>Maudiozyma</taxon>
    </lineage>
</organism>
<dbReference type="Pfam" id="PF13191">
    <property type="entry name" value="AAA_16"/>
    <property type="match status" value="1"/>
</dbReference>
<protein>
    <recommendedName>
        <fullName evidence="6">Cell division control protein</fullName>
    </recommendedName>
</protein>
<gene>
    <name evidence="9" type="ORF">DAKH74_015670</name>
</gene>
<evidence type="ECO:0000256" key="7">
    <source>
        <dbReference type="SAM" id="MobiDB-lite"/>
    </source>
</evidence>